<organism evidence="3 4">
    <name type="scientific">Nosema granulosis</name>
    <dbReference type="NCBI Taxonomy" id="83296"/>
    <lineage>
        <taxon>Eukaryota</taxon>
        <taxon>Fungi</taxon>
        <taxon>Fungi incertae sedis</taxon>
        <taxon>Microsporidia</taxon>
        <taxon>Nosematidae</taxon>
        <taxon>Nosema</taxon>
    </lineage>
</organism>
<evidence type="ECO:0000313" key="3">
    <source>
        <dbReference type="EMBL" id="KAF9762591.1"/>
    </source>
</evidence>
<dbReference type="InterPro" id="IPR002498">
    <property type="entry name" value="PInositol-4-P-4/5-kinase_core"/>
</dbReference>
<dbReference type="Gene3D" id="3.30.800.10">
    <property type="entry name" value="Phosphatidylinositol Phosphate Kinase II Beta"/>
    <property type="match status" value="1"/>
</dbReference>
<dbReference type="PANTHER" id="PTHR23086">
    <property type="entry name" value="PHOSPHATIDYLINOSITOL-4-PHOSPHATE 5-KINASE"/>
    <property type="match status" value="1"/>
</dbReference>
<sequence>MIHRKIRIVLRLIDAVDKKSCYLRMSTEELNMFRVDDNRILEYSPKSFLNLRRLFGTTSLNLDHRYIFNSKVHSNSGSIFFFSSDFKYIIKTIRENERRTLIEFIDRYYAYIKQNPNTLLSKILGCYALESVSFCALGCVGMDCTHRYNVLIMKNIFRDTKIDRIYDLKGKDLHRTTNSYIKKDIEWCKDANKPIISQERLGQMQKDVQFLAGNNIMDYSLLVYYTGPERDTHFKLYDGDNNDVYKASITNPETCEYAFGIVDILTQYTCLKKTEWMCNTFCLCKNKSSLNPKDYADRLLKIVEDTFIVKE</sequence>
<keyword evidence="1" id="KW-0418">Kinase</keyword>
<keyword evidence="1" id="KW-0808">Transferase</keyword>
<proteinExistence type="predicted"/>
<dbReference type="GO" id="GO:0016308">
    <property type="term" value="F:1-phosphatidylinositol-4-phosphate 5-kinase activity"/>
    <property type="evidence" value="ECO:0007669"/>
    <property type="project" value="TreeGrafter"/>
</dbReference>
<dbReference type="InterPro" id="IPR023610">
    <property type="entry name" value="PInositol-4/5-P-5/4-kinase"/>
</dbReference>
<reference evidence="3 4" key="1">
    <citation type="journal article" date="2020" name="Genome Biol. Evol.">
        <title>Comparative genomics of strictly vertically transmitted, feminizing microsporidia endosymbionts of amphipod crustaceans.</title>
        <authorList>
            <person name="Cormier A."/>
            <person name="Chebbi M.A."/>
            <person name="Giraud I."/>
            <person name="Wattier R."/>
            <person name="Teixeira M."/>
            <person name="Gilbert C."/>
            <person name="Rigaud T."/>
            <person name="Cordaux R."/>
        </authorList>
    </citation>
    <scope>NUCLEOTIDE SEQUENCE [LARGE SCALE GENOMIC DNA]</scope>
    <source>
        <strain evidence="3 4">Ou3-Ou53</strain>
    </source>
</reference>
<dbReference type="GO" id="GO:0005524">
    <property type="term" value="F:ATP binding"/>
    <property type="evidence" value="ECO:0007669"/>
    <property type="project" value="UniProtKB-UniRule"/>
</dbReference>
<keyword evidence="1" id="KW-0547">Nucleotide-binding</keyword>
<dbReference type="EMBL" id="SBJO01000153">
    <property type="protein sequence ID" value="KAF9762591.1"/>
    <property type="molecule type" value="Genomic_DNA"/>
</dbReference>
<dbReference type="InterPro" id="IPR027483">
    <property type="entry name" value="PInositol-4-P-4/5-kinase_C_sf"/>
</dbReference>
<comment type="caution">
    <text evidence="3">The sequence shown here is derived from an EMBL/GenBank/DDBJ whole genome shotgun (WGS) entry which is preliminary data.</text>
</comment>
<dbReference type="PROSITE" id="PS51455">
    <property type="entry name" value="PIPK"/>
    <property type="match status" value="1"/>
</dbReference>
<dbReference type="Proteomes" id="UP000740883">
    <property type="component" value="Unassembled WGS sequence"/>
</dbReference>
<evidence type="ECO:0000259" key="2">
    <source>
        <dbReference type="PROSITE" id="PS51455"/>
    </source>
</evidence>
<keyword evidence="1" id="KW-0067">ATP-binding</keyword>
<dbReference type="OrthoDB" id="20783at2759"/>
<dbReference type="GO" id="GO:0046854">
    <property type="term" value="P:phosphatidylinositol phosphate biosynthetic process"/>
    <property type="evidence" value="ECO:0007669"/>
    <property type="project" value="TreeGrafter"/>
</dbReference>
<dbReference type="AlphaFoldDB" id="A0A9P6GY32"/>
<dbReference type="SMART" id="SM00330">
    <property type="entry name" value="PIPKc"/>
    <property type="match status" value="1"/>
</dbReference>
<evidence type="ECO:0000313" key="4">
    <source>
        <dbReference type="Proteomes" id="UP000740883"/>
    </source>
</evidence>
<dbReference type="Pfam" id="PF01504">
    <property type="entry name" value="PIP5K"/>
    <property type="match status" value="2"/>
</dbReference>
<keyword evidence="4" id="KW-1185">Reference proteome</keyword>
<dbReference type="CDD" id="cd00139">
    <property type="entry name" value="PIPKc"/>
    <property type="match status" value="1"/>
</dbReference>
<dbReference type="Gene3D" id="3.30.810.10">
    <property type="entry name" value="2-Layer Sandwich"/>
    <property type="match status" value="1"/>
</dbReference>
<dbReference type="PANTHER" id="PTHR23086:SF8">
    <property type="entry name" value="PHOSPHATIDYLINOSITOL 5-PHOSPHATE 4-KINASE, ISOFORM A"/>
    <property type="match status" value="1"/>
</dbReference>
<dbReference type="GO" id="GO:0005886">
    <property type="term" value="C:plasma membrane"/>
    <property type="evidence" value="ECO:0007669"/>
    <property type="project" value="TreeGrafter"/>
</dbReference>
<accession>A0A9P6GY32</accession>
<name>A0A9P6GY32_9MICR</name>
<feature type="domain" description="PIPK" evidence="2">
    <location>
        <begin position="1"/>
        <end position="307"/>
    </location>
</feature>
<evidence type="ECO:0000256" key="1">
    <source>
        <dbReference type="PROSITE-ProRule" id="PRU00781"/>
    </source>
</evidence>
<dbReference type="SUPFAM" id="SSF56104">
    <property type="entry name" value="SAICAR synthase-like"/>
    <property type="match status" value="1"/>
</dbReference>
<gene>
    <name evidence="3" type="primary">MSS4</name>
    <name evidence="3" type="ORF">NGRA_1911</name>
</gene>
<dbReference type="InterPro" id="IPR027484">
    <property type="entry name" value="PInositol-4-P-5-kinase_N"/>
</dbReference>
<protein>
    <submittedName>
        <fullName evidence="3">Phosphatidylinositol 4-phosphate 5-kinase MSS4</fullName>
    </submittedName>
</protein>